<name>A0AAQ3R9D7_9PEZI</name>
<dbReference type="InterPro" id="IPR024774">
    <property type="entry name" value="PH_dom-Mcp5-type"/>
</dbReference>
<feature type="compositionally biased region" description="Acidic residues" evidence="2">
    <location>
        <begin position="308"/>
        <end position="318"/>
    </location>
</feature>
<feature type="domain" description="Pleckstrin homology" evidence="3">
    <location>
        <begin position="942"/>
        <end position="1084"/>
    </location>
</feature>
<feature type="compositionally biased region" description="Basic and acidic residues" evidence="2">
    <location>
        <begin position="621"/>
        <end position="638"/>
    </location>
</feature>
<feature type="compositionally biased region" description="Polar residues" evidence="2">
    <location>
        <begin position="881"/>
        <end position="890"/>
    </location>
</feature>
<feature type="region of interest" description="Disordered" evidence="2">
    <location>
        <begin position="308"/>
        <end position="381"/>
    </location>
</feature>
<feature type="compositionally biased region" description="Low complexity" evidence="2">
    <location>
        <begin position="780"/>
        <end position="796"/>
    </location>
</feature>
<evidence type="ECO:0000313" key="4">
    <source>
        <dbReference type="EMBL" id="WPH00556.1"/>
    </source>
</evidence>
<evidence type="ECO:0000256" key="1">
    <source>
        <dbReference type="SAM" id="Coils"/>
    </source>
</evidence>
<proteinExistence type="predicted"/>
<dbReference type="Pfam" id="PF12814">
    <property type="entry name" value="Mcp5_PH"/>
    <property type="match status" value="1"/>
</dbReference>
<feature type="region of interest" description="Disordered" evidence="2">
    <location>
        <begin position="809"/>
        <end position="936"/>
    </location>
</feature>
<feature type="compositionally biased region" description="Basic and acidic residues" evidence="2">
    <location>
        <begin position="907"/>
        <end position="916"/>
    </location>
</feature>
<feature type="compositionally biased region" description="Polar residues" evidence="2">
    <location>
        <begin position="809"/>
        <end position="834"/>
    </location>
</feature>
<keyword evidence="1" id="KW-0175">Coiled coil</keyword>
<feature type="region of interest" description="Disordered" evidence="2">
    <location>
        <begin position="229"/>
        <end position="284"/>
    </location>
</feature>
<dbReference type="PANTHER" id="PTHR28190:SF2">
    <property type="entry name" value="MIGRATION PROTEIN, PUTATIVE (AFU_ORTHOLOGUE AFUA_2G07730)-RELATED"/>
    <property type="match status" value="1"/>
</dbReference>
<feature type="compositionally biased region" description="Polar residues" evidence="2">
    <location>
        <begin position="1226"/>
        <end position="1240"/>
    </location>
</feature>
<feature type="compositionally biased region" description="Polar residues" evidence="2">
    <location>
        <begin position="340"/>
        <end position="356"/>
    </location>
</feature>
<feature type="region of interest" description="Disordered" evidence="2">
    <location>
        <begin position="1273"/>
        <end position="1298"/>
    </location>
</feature>
<feature type="compositionally biased region" description="Basic and acidic residues" evidence="2">
    <location>
        <begin position="319"/>
        <end position="330"/>
    </location>
</feature>
<feature type="compositionally biased region" description="Basic and acidic residues" evidence="2">
    <location>
        <begin position="58"/>
        <end position="76"/>
    </location>
</feature>
<dbReference type="GO" id="GO:0005938">
    <property type="term" value="C:cell cortex"/>
    <property type="evidence" value="ECO:0007669"/>
    <property type="project" value="InterPro"/>
</dbReference>
<dbReference type="PANTHER" id="PTHR28190">
    <property type="entry name" value="NUCLEAR MIGRATION PROTEIN NUM1"/>
    <property type="match status" value="1"/>
</dbReference>
<feature type="region of interest" description="Disordered" evidence="2">
    <location>
        <begin position="417"/>
        <end position="440"/>
    </location>
</feature>
<dbReference type="InterPro" id="IPR053005">
    <property type="entry name" value="Nuclear_Pos-Cytoskel_Interact"/>
</dbReference>
<dbReference type="EMBL" id="CP138583">
    <property type="protein sequence ID" value="WPH00556.1"/>
    <property type="molecule type" value="Genomic_DNA"/>
</dbReference>
<feature type="region of interest" description="Disordered" evidence="2">
    <location>
        <begin position="1092"/>
        <end position="1240"/>
    </location>
</feature>
<feature type="compositionally biased region" description="Acidic residues" evidence="2">
    <location>
        <begin position="685"/>
        <end position="699"/>
    </location>
</feature>
<accession>A0AAQ3R9D7</accession>
<feature type="compositionally biased region" description="Low complexity" evidence="2">
    <location>
        <begin position="1196"/>
        <end position="1210"/>
    </location>
</feature>
<feature type="region of interest" description="Disordered" evidence="2">
    <location>
        <begin position="606"/>
        <end position="796"/>
    </location>
</feature>
<dbReference type="GO" id="GO:0000226">
    <property type="term" value="P:microtubule cytoskeleton organization"/>
    <property type="evidence" value="ECO:0007669"/>
    <property type="project" value="TreeGrafter"/>
</dbReference>
<feature type="compositionally biased region" description="Low complexity" evidence="2">
    <location>
        <begin position="742"/>
        <end position="760"/>
    </location>
</feature>
<feature type="region of interest" description="Disordered" evidence="2">
    <location>
        <begin position="572"/>
        <end position="593"/>
    </location>
</feature>
<feature type="compositionally biased region" description="Basic and acidic residues" evidence="2">
    <location>
        <begin position="727"/>
        <end position="740"/>
    </location>
</feature>
<keyword evidence="5" id="KW-1185">Reference proteome</keyword>
<feature type="coiled-coil region" evidence="1">
    <location>
        <begin position="89"/>
        <end position="222"/>
    </location>
</feature>
<feature type="compositionally biased region" description="Pro residues" evidence="2">
    <location>
        <begin position="644"/>
        <end position="655"/>
    </location>
</feature>
<feature type="region of interest" description="Disordered" evidence="2">
    <location>
        <begin position="11"/>
        <end position="80"/>
    </location>
</feature>
<dbReference type="Proteomes" id="UP001303373">
    <property type="component" value="Chromosome 4"/>
</dbReference>
<organism evidence="4 5">
    <name type="scientific">Acrodontium crateriforme</name>
    <dbReference type="NCBI Taxonomy" id="150365"/>
    <lineage>
        <taxon>Eukaryota</taxon>
        <taxon>Fungi</taxon>
        <taxon>Dikarya</taxon>
        <taxon>Ascomycota</taxon>
        <taxon>Pezizomycotina</taxon>
        <taxon>Dothideomycetes</taxon>
        <taxon>Dothideomycetidae</taxon>
        <taxon>Mycosphaerellales</taxon>
        <taxon>Teratosphaeriaceae</taxon>
        <taxon>Acrodontium</taxon>
    </lineage>
</organism>
<evidence type="ECO:0000259" key="3">
    <source>
        <dbReference type="Pfam" id="PF12814"/>
    </source>
</evidence>
<reference evidence="4 5" key="1">
    <citation type="submission" date="2023-11" db="EMBL/GenBank/DDBJ databases">
        <title>An acidophilic fungus is an integral part of prey digestion in a carnivorous sundew plant.</title>
        <authorList>
            <person name="Tsai I.J."/>
        </authorList>
    </citation>
    <scope>NUCLEOTIDE SEQUENCE [LARGE SCALE GENOMIC DNA]</scope>
    <source>
        <strain evidence="4">169a</strain>
    </source>
</reference>
<evidence type="ECO:0000256" key="2">
    <source>
        <dbReference type="SAM" id="MobiDB-lite"/>
    </source>
</evidence>
<dbReference type="GO" id="GO:0005543">
    <property type="term" value="F:phospholipid binding"/>
    <property type="evidence" value="ECO:0007669"/>
    <property type="project" value="InterPro"/>
</dbReference>
<sequence length="1320" mass="144038">MGDYFKEYSSFVGAKGMPSPADTPYETPAFIRAKRSSRVNATPPRGDSPPPAAPTDDSEYKGRPRDSRNSPIDPRRFTPTLHASLVSEILNLRRELDSKNSLVENLEESLESAKTENDAINEQLTQQAKELRKSKQQVQQMEKGTYDAVEELAKERDSAVHSVEELKMKLEAANKKTRLQDEDAVRTQGIWEQDKESWENERRQLERRVHVTETRLRKFVDEMTAQQAALQSQNVSSGEIPDDKTFKDSALGNESDEGSVRSTVLSHHRRNMSSMSSPAKSIRGSASFADMSDLSVRPQGHSLADELVSDPEDEENDEDDHHSEEDHQAVDEQVNDETESPGSAVSTLHTTDTTLPIETKAVLDDDALPDSPTIKSPLKPVMGVTPSAAPPMFSINGVLSEANEISSVRNVATRNYMDRGYQPSPPPSPLSKGTSTDFASLPLINEPVPVDENEHEHTHSVASSLGSVSVHGYSTAATQTESDSDGLLVKTASAKHDSLEPPGFVPAIAIHPPASRPSSPRPYVLPPGTKNASTQANIRPTYVDASMQTGEIRVDKRPPKIPQEYLRARRLPSKPQTDSILPARPPTPKSEKRKAIVPIGKIYTNVPPMAAPPSPPLQSPVEDKTLLSRDNSSKDLRSLRAIPLPRPVLAPPAPPTESTSHGHLNRAAQYGVTRPAQSSSRLAEIDNDTDTTDYEDDMTETERKDMASSFNKAPHGRFGLSQPPKVVPEDKEISPERRPDTAGSYGAAPAPSVSSSRAASQKARGRPSGKLNSYKDLRSRSPSFTSLASSSLSTQSGFAIPPFPIPVRSSSYFKPQTHSEGSQSPTPNNSNDTSGDFPPPPEKSGKVSPNRLRKVQSAAAMRNNAVRSSPVKSRRRRRSPTLTPVQSTAYETAEPTKFPIPSLPTPLEERHADSDMPKGSVDLSKQSVSTMSESHASNEVNLVDAIAATMVGEWMFKYIRKRKSFGIGDDSDVQHQGFNGTVSVPAHGTRHKRWVWLSPYERTIMWDNKQPTSGAALMGKKGRKLVIESVLDVLDHTPMPKGAGLDSAFRRSILILTPARALKFTTVNKERHALWMTALSFLAQSGALPTLMPDAFDEPAPPPSSRFESNASDKRSRSPSFGKATTRSAGTTRSRRPTRTPDVDDTLISPDLFSQDQDTGAEPPAIPRLHSSTMKHQRKRSNTNPALPPTIAGFRSFSSNAVPSSNSPFNRLQLATSANHGGDLRGTSSKSAGSRQESLISSAADRPNFFEAMGTVRMEAFVDPGYQQGVRYIPGPPAGATLSADSRRRRGDSNLSLSTMDKRRTGYVFDEAGLDPFKGF</sequence>
<feature type="compositionally biased region" description="Pro residues" evidence="2">
    <location>
        <begin position="609"/>
        <end position="618"/>
    </location>
</feature>
<dbReference type="GO" id="GO:0015631">
    <property type="term" value="F:tubulin binding"/>
    <property type="evidence" value="ECO:0007669"/>
    <property type="project" value="TreeGrafter"/>
</dbReference>
<evidence type="ECO:0000313" key="5">
    <source>
        <dbReference type="Proteomes" id="UP001303373"/>
    </source>
</evidence>
<protein>
    <submittedName>
        <fullName evidence="4">Anucleate primary sterigmata protein a</fullName>
    </submittedName>
</protein>
<gene>
    <name evidence="4" type="ORF">R9X50_00338600</name>
</gene>
<feature type="compositionally biased region" description="Polar residues" evidence="2">
    <location>
        <begin position="923"/>
        <end position="936"/>
    </location>
</feature>
<dbReference type="GO" id="GO:0032065">
    <property type="term" value="P:maintenance of protein location in cell cortex"/>
    <property type="evidence" value="ECO:0007669"/>
    <property type="project" value="InterPro"/>
</dbReference>
<dbReference type="GO" id="GO:0005739">
    <property type="term" value="C:mitochondrion"/>
    <property type="evidence" value="ECO:0007669"/>
    <property type="project" value="TreeGrafter"/>
</dbReference>